<comment type="caution">
    <text evidence="1">The sequence shown here is derived from an EMBL/GenBank/DDBJ whole genome shotgun (WGS) entry which is preliminary data.</text>
</comment>
<keyword evidence="2" id="KW-1185">Reference proteome</keyword>
<reference evidence="1" key="1">
    <citation type="submission" date="2020-08" db="EMBL/GenBank/DDBJ databases">
        <authorList>
            <person name="Hu Y."/>
            <person name="Nguyen S.V."/>
            <person name="Li F."/>
            <person name="Fanning S."/>
        </authorList>
    </citation>
    <scope>NUCLEOTIDE SEQUENCE</scope>
    <source>
        <strain evidence="1">SYSU D8009</strain>
    </source>
</reference>
<organism evidence="1 2">
    <name type="scientific">Siccirubricoccus deserti</name>
    <dbReference type="NCBI Taxonomy" id="2013562"/>
    <lineage>
        <taxon>Bacteria</taxon>
        <taxon>Pseudomonadati</taxon>
        <taxon>Pseudomonadota</taxon>
        <taxon>Alphaproteobacteria</taxon>
        <taxon>Acetobacterales</taxon>
        <taxon>Roseomonadaceae</taxon>
        <taxon>Siccirubricoccus</taxon>
    </lineage>
</organism>
<dbReference type="Pfam" id="PF05638">
    <property type="entry name" value="T6SS_HCP"/>
    <property type="match status" value="1"/>
</dbReference>
<dbReference type="Gene3D" id="2.30.110.20">
    <property type="entry name" value="Hcp1-like"/>
    <property type="match status" value="1"/>
</dbReference>
<dbReference type="InterPro" id="IPR036624">
    <property type="entry name" value="Hcp1-lik_sf"/>
</dbReference>
<dbReference type="PANTHER" id="PTHR36152">
    <property type="entry name" value="CYTOPLASMIC PROTEIN-RELATED"/>
    <property type="match status" value="1"/>
</dbReference>
<dbReference type="Proteomes" id="UP000600101">
    <property type="component" value="Unassembled WGS sequence"/>
</dbReference>
<proteinExistence type="predicted"/>
<dbReference type="SUPFAM" id="SSF141452">
    <property type="entry name" value="Hcp1-like"/>
    <property type="match status" value="1"/>
</dbReference>
<gene>
    <name evidence="1" type="ORF">H7965_13585</name>
</gene>
<accession>A0A9X0QYH7</accession>
<dbReference type="RefSeq" id="WP_186771121.1">
    <property type="nucleotide sequence ID" value="NZ_JACOMF010000014.1"/>
</dbReference>
<dbReference type="InterPro" id="IPR008514">
    <property type="entry name" value="T6SS_Hcp"/>
</dbReference>
<dbReference type="EMBL" id="JACOMF010000014">
    <property type="protein sequence ID" value="MBC4016351.1"/>
    <property type="molecule type" value="Genomic_DNA"/>
</dbReference>
<sequence>MPGIILEIDGINGDLSVDGYVNNMILCNGFSFSASQPVDYTLNNARTTGTINLSNVALSRFVNLSSVQLMAKMYQGHTWPVTKLHFLKAGDVDGQAKSEFLTVEMTNTIIADIAYSGSGSGEEMAESITLNFTKIKYTYKTQDEKSSIAGNVTATWDLLAKKNS</sequence>
<dbReference type="PANTHER" id="PTHR36152:SF1">
    <property type="entry name" value="UBIQUITIN-LIKE DOMAIN-CONTAINING PROTEIN"/>
    <property type="match status" value="1"/>
</dbReference>
<dbReference type="AlphaFoldDB" id="A0A9X0QYH7"/>
<name>A0A9X0QYH7_9PROT</name>
<evidence type="ECO:0000313" key="2">
    <source>
        <dbReference type="Proteomes" id="UP000600101"/>
    </source>
</evidence>
<protein>
    <submittedName>
        <fullName evidence="1">Type VI secretion system tube protein Hcp</fullName>
    </submittedName>
</protein>
<dbReference type="InterPro" id="IPR053165">
    <property type="entry name" value="HSI-I_assembly_Hcp1"/>
</dbReference>
<evidence type="ECO:0000313" key="1">
    <source>
        <dbReference type="EMBL" id="MBC4016351.1"/>
    </source>
</evidence>